<accession>A0A7Y9ZFC1</accession>
<dbReference type="RefSeq" id="WP_179647913.1">
    <property type="nucleotide sequence ID" value="NZ_JACBZM010000001.1"/>
</dbReference>
<sequence>MRPIRLAALLAAGLLAAALAVPLTPSAPVPAASSAPSGSTKLDCGARVAKPGGGSWTCTMVDNFSGTSLEPSRWLGFSQPGTGDLCILNSPRTISVSNGALRLSAIRTDATTQCPLRADGTRASYASGWATTYRRFGQQYGRFEARIKVQAASAPGLHEAFWLWPDVRYTSDSPWPESGEIDIAETFSSRPDLAIPFLHYSDDQYGGVQGVNTAWNCPSSRGEWHTYALEWFADRLTIYVDGRTCLTNTRGASSYQKPFIINLTQFLGGGSNQYDGQVPLPATMQVDYVKVWR</sequence>
<dbReference type="EMBL" id="JACBZM010000001">
    <property type="protein sequence ID" value="NYI43850.1"/>
    <property type="molecule type" value="Genomic_DNA"/>
</dbReference>
<dbReference type="Proteomes" id="UP000562045">
    <property type="component" value="Unassembled WGS sequence"/>
</dbReference>
<dbReference type="InterPro" id="IPR013320">
    <property type="entry name" value="ConA-like_dom_sf"/>
</dbReference>
<gene>
    <name evidence="3" type="ORF">BJ993_000930</name>
</gene>
<dbReference type="GO" id="GO:0005975">
    <property type="term" value="P:carbohydrate metabolic process"/>
    <property type="evidence" value="ECO:0007669"/>
    <property type="project" value="InterPro"/>
</dbReference>
<dbReference type="InterPro" id="IPR000757">
    <property type="entry name" value="Beta-glucanase-like"/>
</dbReference>
<dbReference type="PANTHER" id="PTHR10963:SF60">
    <property type="entry name" value="GRAM-NEGATIVE BACTERIA-BINDING PROTEIN 1-RELATED"/>
    <property type="match status" value="1"/>
</dbReference>
<keyword evidence="1" id="KW-0732">Signal</keyword>
<reference evidence="3 4" key="1">
    <citation type="submission" date="2020-07" db="EMBL/GenBank/DDBJ databases">
        <title>Sequencing the genomes of 1000 actinobacteria strains.</title>
        <authorList>
            <person name="Klenk H.-P."/>
        </authorList>
    </citation>
    <scope>NUCLEOTIDE SEQUENCE [LARGE SCALE GENOMIC DNA]</scope>
    <source>
        <strain evidence="3 4">DSM 15131</strain>
    </source>
</reference>
<dbReference type="GO" id="GO:0004553">
    <property type="term" value="F:hydrolase activity, hydrolyzing O-glycosyl compounds"/>
    <property type="evidence" value="ECO:0007669"/>
    <property type="project" value="InterPro"/>
</dbReference>
<feature type="signal peptide" evidence="1">
    <location>
        <begin position="1"/>
        <end position="31"/>
    </location>
</feature>
<evidence type="ECO:0000259" key="2">
    <source>
        <dbReference type="PROSITE" id="PS51762"/>
    </source>
</evidence>
<feature type="domain" description="GH16" evidence="2">
    <location>
        <begin position="22"/>
        <end position="293"/>
    </location>
</feature>
<dbReference type="PANTHER" id="PTHR10963">
    <property type="entry name" value="GLYCOSYL HYDROLASE-RELATED"/>
    <property type="match status" value="1"/>
</dbReference>
<dbReference type="InterPro" id="IPR050546">
    <property type="entry name" value="Glycosyl_Hydrlase_16"/>
</dbReference>
<feature type="chain" id="PRO_5039402307" evidence="1">
    <location>
        <begin position="32"/>
        <end position="293"/>
    </location>
</feature>
<organism evidence="3 4">
    <name type="scientific">Nocardioides aromaticivorans</name>
    <dbReference type="NCBI Taxonomy" id="200618"/>
    <lineage>
        <taxon>Bacteria</taxon>
        <taxon>Bacillati</taxon>
        <taxon>Actinomycetota</taxon>
        <taxon>Actinomycetes</taxon>
        <taxon>Propionibacteriales</taxon>
        <taxon>Nocardioidaceae</taxon>
        <taxon>Nocardioides</taxon>
    </lineage>
</organism>
<comment type="caution">
    <text evidence="3">The sequence shown here is derived from an EMBL/GenBank/DDBJ whole genome shotgun (WGS) entry which is preliminary data.</text>
</comment>
<dbReference type="CDD" id="cd08023">
    <property type="entry name" value="GH16_laminarinase_like"/>
    <property type="match status" value="1"/>
</dbReference>
<evidence type="ECO:0000313" key="3">
    <source>
        <dbReference type="EMBL" id="NYI43850.1"/>
    </source>
</evidence>
<dbReference type="AlphaFoldDB" id="A0A7Y9ZFC1"/>
<protein>
    <submittedName>
        <fullName evidence="3">Beta-glucanase (GH16 family)</fullName>
    </submittedName>
</protein>
<proteinExistence type="predicted"/>
<dbReference type="SUPFAM" id="SSF49899">
    <property type="entry name" value="Concanavalin A-like lectins/glucanases"/>
    <property type="match status" value="1"/>
</dbReference>
<dbReference type="Gene3D" id="2.60.120.200">
    <property type="match status" value="1"/>
</dbReference>
<evidence type="ECO:0000256" key="1">
    <source>
        <dbReference type="SAM" id="SignalP"/>
    </source>
</evidence>
<dbReference type="PROSITE" id="PS51762">
    <property type="entry name" value="GH16_2"/>
    <property type="match status" value="1"/>
</dbReference>
<dbReference type="Pfam" id="PF00722">
    <property type="entry name" value="Glyco_hydro_16"/>
    <property type="match status" value="1"/>
</dbReference>
<evidence type="ECO:0000313" key="4">
    <source>
        <dbReference type="Proteomes" id="UP000562045"/>
    </source>
</evidence>
<name>A0A7Y9ZFC1_9ACTN</name>